<proteinExistence type="predicted"/>
<dbReference type="PANTHER" id="PTHR35841">
    <property type="entry name" value="PHOSPHONATES-BINDING PERIPLASMIC PROTEIN"/>
    <property type="match status" value="1"/>
</dbReference>
<dbReference type="Pfam" id="PF12974">
    <property type="entry name" value="Phosphonate-bd"/>
    <property type="match status" value="1"/>
</dbReference>
<accession>U7QKG4</accession>
<evidence type="ECO:0000313" key="2">
    <source>
        <dbReference type="Proteomes" id="UP000017127"/>
    </source>
</evidence>
<evidence type="ECO:0000313" key="1">
    <source>
        <dbReference type="EMBL" id="ERT08439.1"/>
    </source>
</evidence>
<dbReference type="Proteomes" id="UP000017127">
    <property type="component" value="Unassembled WGS sequence"/>
</dbReference>
<dbReference type="Gene3D" id="3.40.190.10">
    <property type="entry name" value="Periplasmic binding protein-like II"/>
    <property type="match status" value="2"/>
</dbReference>
<dbReference type="AlphaFoldDB" id="U7QKG4"/>
<dbReference type="EMBL" id="AUZM01000010">
    <property type="protein sequence ID" value="ERT08439.1"/>
    <property type="molecule type" value="Genomic_DNA"/>
</dbReference>
<reference evidence="1 2" key="1">
    <citation type="journal article" date="2013" name="Front. Microbiol.">
        <title>Comparative genomic analyses of the cyanobacterium, Lyngbya aestuarii BL J, a powerful hydrogen producer.</title>
        <authorList>
            <person name="Kothari A."/>
            <person name="Vaughn M."/>
            <person name="Garcia-Pichel F."/>
        </authorList>
    </citation>
    <scope>NUCLEOTIDE SEQUENCE [LARGE SCALE GENOMIC DNA]</scope>
    <source>
        <strain evidence="1 2">BL J</strain>
    </source>
</reference>
<dbReference type="SUPFAM" id="SSF53850">
    <property type="entry name" value="Periplasmic binding protein-like II"/>
    <property type="match status" value="1"/>
</dbReference>
<gene>
    <name evidence="1" type="ORF">M595_1501</name>
</gene>
<dbReference type="PROSITE" id="PS51257">
    <property type="entry name" value="PROKAR_LIPOPROTEIN"/>
    <property type="match status" value="1"/>
</dbReference>
<dbReference type="RefSeq" id="WP_023065264.1">
    <property type="nucleotide sequence ID" value="NZ_AUZM01000010.1"/>
</dbReference>
<name>U7QKG4_9CYAN</name>
<keyword evidence="2" id="KW-1185">Reference proteome</keyword>
<sequence length="291" mass="32215">MKRRHFFGYSLLFLTGCSATTQRANYSLTGRKPELLRFTVTDEQGIEALEQNYGQFRQALEAVLATKIVFFPVKSYIAAVPALQSNQVDLLLTGPSEYVVINARTDAVPLIGIARQDYYSIIVVPEDSEIQSLSQLQGKTISLKKPGSTSGHLGPTKLLIDAGLKPNENYQVRMLGSFEGMEALTKGEVDAWGGSKTDYESYKQSGKRFREIQQGASLPSDLIVANDLLPVEVVAEYKQQIIKNQDQLIQALVTGEATQKYKGSRLVPVEDGNYDIIRDVYKAIGEGDLIR</sequence>
<comment type="caution">
    <text evidence="1">The sequence shown here is derived from an EMBL/GenBank/DDBJ whole genome shotgun (WGS) entry which is preliminary data.</text>
</comment>
<dbReference type="PANTHER" id="PTHR35841:SF1">
    <property type="entry name" value="PHOSPHONATES-BINDING PERIPLASMIC PROTEIN"/>
    <property type="match status" value="1"/>
</dbReference>
<protein>
    <submittedName>
        <fullName evidence="1">ABC transporter, phosphonate, periplasmic substrate-binding family protein</fullName>
    </submittedName>
</protein>
<dbReference type="OrthoDB" id="9776786at2"/>
<organism evidence="1 2">
    <name type="scientific">Lyngbya aestuarii BL J</name>
    <dbReference type="NCBI Taxonomy" id="1348334"/>
    <lineage>
        <taxon>Bacteria</taxon>
        <taxon>Bacillati</taxon>
        <taxon>Cyanobacteriota</taxon>
        <taxon>Cyanophyceae</taxon>
        <taxon>Oscillatoriophycideae</taxon>
        <taxon>Oscillatoriales</taxon>
        <taxon>Microcoleaceae</taxon>
        <taxon>Lyngbya</taxon>
    </lineage>
</organism>